<feature type="region of interest" description="Disordered" evidence="3">
    <location>
        <begin position="636"/>
        <end position="686"/>
    </location>
</feature>
<dbReference type="FunFam" id="1.20.900.10:FF:000003">
    <property type="entry name" value="Rho guanine nucleotide exchange factor 10 like"/>
    <property type="match status" value="1"/>
</dbReference>
<dbReference type="GO" id="GO:0051496">
    <property type="term" value="P:positive regulation of stress fiber assembly"/>
    <property type="evidence" value="ECO:0007669"/>
    <property type="project" value="UniProtKB-ARBA"/>
</dbReference>
<dbReference type="GO" id="GO:0035556">
    <property type="term" value="P:intracellular signal transduction"/>
    <property type="evidence" value="ECO:0007669"/>
    <property type="project" value="InterPro"/>
</dbReference>
<dbReference type="CDD" id="cd00160">
    <property type="entry name" value="RhoGEF"/>
    <property type="match status" value="1"/>
</dbReference>
<organism evidence="5">
    <name type="scientific">Phallusia mammillata</name>
    <dbReference type="NCBI Taxonomy" id="59560"/>
    <lineage>
        <taxon>Eukaryota</taxon>
        <taxon>Metazoa</taxon>
        <taxon>Chordata</taxon>
        <taxon>Tunicata</taxon>
        <taxon>Ascidiacea</taxon>
        <taxon>Phlebobranchia</taxon>
        <taxon>Ascidiidae</taxon>
        <taxon>Phallusia</taxon>
    </lineage>
</organism>
<dbReference type="PROSITE" id="PS50010">
    <property type="entry name" value="DH_2"/>
    <property type="match status" value="1"/>
</dbReference>
<feature type="region of interest" description="Disordered" evidence="3">
    <location>
        <begin position="815"/>
        <end position="862"/>
    </location>
</feature>
<dbReference type="Gene3D" id="1.20.900.10">
    <property type="entry name" value="Dbl homology (DH) domain"/>
    <property type="match status" value="1"/>
</dbReference>
<dbReference type="Gene3D" id="2.30.29.30">
    <property type="entry name" value="Pleckstrin-homology domain (PH domain)/Phosphotyrosine-binding domain (PTB)"/>
    <property type="match status" value="1"/>
</dbReference>
<feature type="region of interest" description="Disordered" evidence="3">
    <location>
        <begin position="422"/>
        <end position="452"/>
    </location>
</feature>
<sequence length="2194" mass="243606">MENQDKENQVSPDEVQRRLQARGLLTTVLPRSRGQSPARAAVAYGNPDSLPGSAGNSPNPIRRDLTDRHRPDSPIIREGGEVKIPGEDEFNQMFDSVRSRDLANGSSKEYSLVAAFSKVSKVLDPPTLTAESTEYNPTPDPTARQSERADTLSNIDRSRPQHERDFISLFSKPGSQTTQSQEPLHEIDNTAEKRGNDSSRAMGRRRRNRPPGTRTRRQQLENSQRIDEDDNSANNASSGQNKPYLPSYIQPVTKATRQVGAPNEYSAHVPKTNQAQSIATNSLSEVHRRPPRKGFVKRQRARPGDNRLSSSTSGDSSDEAVEKVPKRFNESAGPDRVDDEHGAHPVQRSRIRTRQRQRSKAAQQQVVSHPDYVGGRDRKISQPLMPSSKQSNFPSHLNDRHTNRKQYLTEEVDKYSTLPANFRQSLGPNVAEQPLSTTTDQSKPNGHKQSGKLLDDINQNILPNRHELIISGEQTSVSSEGRAKARNAVHQSNANQSQTKPAPTNVVLQSNKASTRVDVQGAAPGRKGSIDKTAVQLPQNKRTIGDLRNLFDSTDGPPKTEFGQVFNGSSSKKHATPARASSSRKSSVSEQQHEVPEVVYRPRMIEARKVGEDYWPRDEDTEKLLNRNYVNVKNPDDLAHPGRLSGNDFTDMDNSSSMYNGHEDVDTTGVPTVPVHSPKETNLNDGENTYFSETPNNISQSMPTIPGHISTKVDLSIKKQSSIEAPLPTSIKNIESNSDPQQLHGKKLTWNFDEPDAKLKQFNPTDVGDRFIPTSQITEQVLKDITESLHDISIGGKKVYQAPTLDISVVPQVTESNQDDTTSVLDIPSKITSSRKSSVVSQSTALPRKSTSQQPGLPMETGDIDEGCFTEEDTANRPHSIDQDTALLCSVKGLTNGVEAAVRRRRKYSAGTQGTSDSTSISTGAESSRSLSDPMPHGNIPIQEPGDDFLGHIEGKKGHPLDNSVSDLSNYSENILVQDDFDENIHDTELGHTDFKKSQSGKSGAKVVKKKSFSDPITKAVVTAGKMGKVQSPSHDSQVMYTSSSEPNLSEQTDGLGELNGFKKLHDRGSRTEPMKSPVGHIPNQTMTIPPDLKSPRMVDAPPSDSSNRSSLAEKSDGMDHVFEHEEKQFQQVFESMTSPTETSRKMSISHGRSCSEPVDLDNSLIQMSSNRVRRPGIIQAPSMTDVTMNNLGSNMVNAKQFSSSVDGIHSATLPRAAGSRGLDYQDMRKHVVKNLLDTEGSYVKSLRILFETYLTPLKRPENHNICEPRHVDIIFFQIPEILQHHQRFYANVRDCYQNWDPQYVKMGDVFLQSFNKDKLVESYTSYIDNFNNSREAVLYATQAKSGFKVFLEQCQRENKEKQGLSDLLIKPVQRIPRYELILKDLLKHTPDDHQDRQSLLLAQEDIHALSVQMNRGKKEAEAADRHDRQLREIEQLVEGVIEIAGVPKRRFLRQEILAEHKSGSKKDRCLWLFNDLLMCTQVKKGRTGSLRRGSTMNLYSSPSDRILIDYTCKYKFLWKFPLEDVELLKGSTTSSRQCAEKQLQHLRRDHEILVKIDQLALEMSCSHANLDDALRELMYQTNQRIAEKQNVTPAITLPGRMEIGISTSDGMKIFPFEFMSEDRKTQFEILLINARTNSTSQKGRWDPAFLKAIPVSKNRNGMQLSCSSANTDAYSGLKEVWVCNTDDYVGEICFLNVIDGDPCQSHCVRVCKSKICCITQAPAWDRRLVPTSTFLSDVSKAPLVHDPDRRRSSSNSNLVQQIIAWDDTDESDEDNTSPFSTRSYCSSGRSPYSTNNSMSNYDISTSTDTTIMSEPGGNSRTQNPLMHNLTGSSAFKKDSDGSTLHGSLEDLLLSDGNSTVTGASGNLSAASKALAGLGSMWMGTEDGTINVYSSSESHGDPKSIAQLHHSAPLQCMLYHEGQMFVALSNGDLVIYFRNMTTGHWNFEKPKTVSLGVPSSQITKMIVVGEKDLWCGCQNQVMIIDMKTHNLKSFFAVSQDSKRQIYCMVCCGYGVWVALDRRAQIKLYHTVTHELITDIDVTQPVGKMLASSDAIIRQHKAACLRITSLLVCKDLLWVGTSAGVVLTMALPSITASTHSLPLPIIPQGLTYGHTGHARFLMSIEIPEKEATPVRGYRRPSLPKRRSSSASSTNQVRTSTLVISGGDGYEDFRMNSASEAAGNGDSTNHMLVWKV</sequence>
<dbReference type="Pfam" id="PF19057">
    <property type="entry name" value="PH_19"/>
    <property type="match status" value="1"/>
</dbReference>
<feature type="compositionally biased region" description="Polar residues" evidence="3">
    <location>
        <begin position="1817"/>
        <end position="1834"/>
    </location>
</feature>
<reference evidence="5" key="1">
    <citation type="submission" date="2020-04" db="EMBL/GenBank/DDBJ databases">
        <authorList>
            <person name="Neveu A P."/>
        </authorList>
    </citation>
    <scope>NUCLEOTIDE SEQUENCE</scope>
    <source>
        <tissue evidence="5">Whole embryo</tissue>
    </source>
</reference>
<feature type="compositionally biased region" description="Polar residues" evidence="3">
    <location>
        <begin position="1031"/>
        <end position="1053"/>
    </location>
</feature>
<feature type="compositionally biased region" description="Polar residues" evidence="3">
    <location>
        <begin position="489"/>
        <end position="505"/>
    </location>
</feature>
<feature type="compositionally biased region" description="Polar residues" evidence="3">
    <location>
        <begin position="271"/>
        <end position="284"/>
    </location>
</feature>
<evidence type="ECO:0000256" key="2">
    <source>
        <dbReference type="ARBA" id="ARBA00022658"/>
    </source>
</evidence>
<feature type="region of interest" description="Disordered" evidence="3">
    <location>
        <begin position="1066"/>
        <end position="1119"/>
    </location>
</feature>
<keyword evidence="2" id="KW-0344">Guanine-nucleotide releasing factor</keyword>
<feature type="compositionally biased region" description="Low complexity" evidence="3">
    <location>
        <begin position="578"/>
        <end position="589"/>
    </location>
</feature>
<keyword evidence="1" id="KW-0597">Phosphoprotein</keyword>
<feature type="compositionally biased region" description="Polar residues" evidence="3">
    <location>
        <begin position="232"/>
        <end position="241"/>
    </location>
</feature>
<feature type="compositionally biased region" description="Polar residues" evidence="3">
    <location>
        <begin position="910"/>
        <end position="931"/>
    </location>
</feature>
<feature type="compositionally biased region" description="Basic and acidic residues" evidence="3">
    <location>
        <begin position="145"/>
        <end position="166"/>
    </location>
</feature>
<evidence type="ECO:0000256" key="3">
    <source>
        <dbReference type="SAM" id="MobiDB-lite"/>
    </source>
</evidence>
<feature type="region of interest" description="Disordered" evidence="3">
    <location>
        <begin position="475"/>
        <end position="505"/>
    </location>
</feature>
<dbReference type="Gene3D" id="2.130.10.10">
    <property type="entry name" value="YVTN repeat-like/Quinoprotein amine dehydrogenase"/>
    <property type="match status" value="1"/>
</dbReference>
<dbReference type="Pfam" id="PF19056">
    <property type="entry name" value="WD40_2"/>
    <property type="match status" value="1"/>
</dbReference>
<feature type="compositionally biased region" description="Polar residues" evidence="3">
    <location>
        <begin position="815"/>
        <end position="824"/>
    </location>
</feature>
<dbReference type="InterPro" id="IPR015943">
    <property type="entry name" value="WD40/YVTN_repeat-like_dom_sf"/>
</dbReference>
<name>A0A6F9D785_9ASCI</name>
<proteinExistence type="evidence at transcript level"/>
<feature type="region of interest" description="Disordered" evidence="3">
    <location>
        <begin position="1763"/>
        <end position="1842"/>
    </location>
</feature>
<accession>A0A6F9D785</accession>
<feature type="compositionally biased region" description="Low complexity" evidence="3">
    <location>
        <begin position="1803"/>
        <end position="1812"/>
    </location>
</feature>
<feature type="compositionally biased region" description="Basic residues" evidence="3">
    <location>
        <begin position="289"/>
        <end position="301"/>
    </location>
</feature>
<feature type="region of interest" description="Disordered" evidence="3">
    <location>
        <begin position="547"/>
        <end position="595"/>
    </location>
</feature>
<feature type="compositionally biased region" description="Acidic residues" evidence="3">
    <location>
        <begin position="1767"/>
        <end position="1776"/>
    </location>
</feature>
<feature type="region of interest" description="Disordered" evidence="3">
    <location>
        <begin position="1028"/>
        <end position="1054"/>
    </location>
</feature>
<feature type="region of interest" description="Disordered" evidence="3">
    <location>
        <begin position="117"/>
        <end position="400"/>
    </location>
</feature>
<feature type="compositionally biased region" description="Polar residues" evidence="3">
    <location>
        <begin position="434"/>
        <end position="444"/>
    </location>
</feature>
<dbReference type="SUPFAM" id="SSF48065">
    <property type="entry name" value="DBL homology domain (DH-domain)"/>
    <property type="match status" value="1"/>
</dbReference>
<evidence type="ECO:0000313" key="5">
    <source>
        <dbReference type="EMBL" id="CAB3222858.1"/>
    </source>
</evidence>
<dbReference type="SMART" id="SM00325">
    <property type="entry name" value="RhoGEF"/>
    <property type="match status" value="1"/>
</dbReference>
<feature type="compositionally biased region" description="Basic and acidic residues" evidence="3">
    <location>
        <begin position="61"/>
        <end position="72"/>
    </location>
</feature>
<evidence type="ECO:0000256" key="1">
    <source>
        <dbReference type="ARBA" id="ARBA00022553"/>
    </source>
</evidence>
<feature type="compositionally biased region" description="Basic residues" evidence="3">
    <location>
        <begin position="202"/>
        <end position="217"/>
    </location>
</feature>
<dbReference type="GO" id="GO:0005085">
    <property type="term" value="F:guanyl-nucleotide exchange factor activity"/>
    <property type="evidence" value="ECO:0007669"/>
    <property type="project" value="UniProtKB-KW"/>
</dbReference>
<gene>
    <name evidence="5" type="primary">Arhgef17</name>
</gene>
<feature type="region of interest" description="Disordered" evidence="3">
    <location>
        <begin position="2131"/>
        <end position="2156"/>
    </location>
</feature>
<dbReference type="GO" id="GO:0030036">
    <property type="term" value="P:actin cytoskeleton organization"/>
    <property type="evidence" value="ECO:0007669"/>
    <property type="project" value="TreeGrafter"/>
</dbReference>
<feature type="compositionally biased region" description="Basic and acidic residues" evidence="3">
    <location>
        <begin position="183"/>
        <end position="197"/>
    </location>
</feature>
<dbReference type="EMBL" id="LR783024">
    <property type="protein sequence ID" value="CAB3222858.1"/>
    <property type="molecule type" value="mRNA"/>
</dbReference>
<feature type="compositionally biased region" description="Low complexity" evidence="3">
    <location>
        <begin position="829"/>
        <end position="844"/>
    </location>
</feature>
<feature type="compositionally biased region" description="Basic and acidic residues" evidence="3">
    <location>
        <begin position="320"/>
        <end position="343"/>
    </location>
</feature>
<dbReference type="GO" id="GO:0005737">
    <property type="term" value="C:cytoplasm"/>
    <property type="evidence" value="ECO:0007669"/>
    <property type="project" value="UniProtKB-ARBA"/>
</dbReference>
<feature type="domain" description="DH" evidence="4">
    <location>
        <begin position="1228"/>
        <end position="1417"/>
    </location>
</feature>
<feature type="compositionally biased region" description="Basic residues" evidence="3">
    <location>
        <begin position="2135"/>
        <end position="2146"/>
    </location>
</feature>
<feature type="compositionally biased region" description="Polar residues" evidence="3">
    <location>
        <begin position="173"/>
        <end position="182"/>
    </location>
</feature>
<dbReference type="Pfam" id="PF00621">
    <property type="entry name" value="RhoGEF"/>
    <property type="match status" value="1"/>
</dbReference>
<feature type="compositionally biased region" description="Basic residues" evidence="3">
    <location>
        <begin position="347"/>
        <end position="359"/>
    </location>
</feature>
<dbReference type="SUPFAM" id="SSF50978">
    <property type="entry name" value="WD40 repeat-like"/>
    <property type="match status" value="1"/>
</dbReference>
<dbReference type="InterPro" id="IPR000219">
    <property type="entry name" value="DH_dom"/>
</dbReference>
<protein>
    <submittedName>
        <fullName evidence="5">Rho guanine nucleotide exchange factor 17-like</fullName>
    </submittedName>
</protein>
<dbReference type="InterPro" id="IPR001331">
    <property type="entry name" value="GDS_CDC24_CS"/>
</dbReference>
<feature type="region of interest" description="Disordered" evidence="3">
    <location>
        <begin position="1"/>
        <end position="88"/>
    </location>
</feature>
<dbReference type="PANTHER" id="PTHR12877">
    <property type="entry name" value="RHO GUANINE NUCLEOTIDE EXCHANGE FACTOR"/>
    <property type="match status" value="1"/>
</dbReference>
<feature type="compositionally biased region" description="Low complexity" evidence="3">
    <location>
        <begin position="2147"/>
        <end position="2156"/>
    </location>
</feature>
<dbReference type="PANTHER" id="PTHR12877:SF15">
    <property type="entry name" value="RHO GUANINE NUCLEOTIDE EXCHANGE FACTOR 17"/>
    <property type="match status" value="1"/>
</dbReference>
<dbReference type="PROSITE" id="PS00741">
    <property type="entry name" value="DH_1"/>
    <property type="match status" value="1"/>
</dbReference>
<dbReference type="InterPro" id="IPR039919">
    <property type="entry name" value="ARHGEF10/ARHGEF17"/>
</dbReference>
<feature type="region of interest" description="Disordered" evidence="3">
    <location>
        <begin position="1135"/>
        <end position="1159"/>
    </location>
</feature>
<feature type="compositionally biased region" description="Polar residues" evidence="3">
    <location>
        <begin position="384"/>
        <end position="395"/>
    </location>
</feature>
<feature type="compositionally biased region" description="Polar residues" evidence="3">
    <location>
        <begin position="1779"/>
        <end position="1802"/>
    </location>
</feature>
<evidence type="ECO:0000259" key="4">
    <source>
        <dbReference type="PROSITE" id="PS50010"/>
    </source>
</evidence>
<dbReference type="InterPro" id="IPR036322">
    <property type="entry name" value="WD40_repeat_dom_sf"/>
</dbReference>
<feature type="region of interest" description="Disordered" evidence="3">
    <location>
        <begin position="905"/>
        <end position="937"/>
    </location>
</feature>
<dbReference type="InterPro" id="IPR035899">
    <property type="entry name" value="DBL_dom_sf"/>
</dbReference>
<dbReference type="InterPro" id="IPR011993">
    <property type="entry name" value="PH-like_dom_sf"/>
</dbReference>